<comment type="subcellular location">
    <subcellularLocation>
        <location evidence="1 9">Cell inner membrane</location>
        <topology evidence="1 9">Multi-pass membrane protein</topology>
    </subcellularLocation>
</comment>
<dbReference type="InterPro" id="IPR007387">
    <property type="entry name" value="TRAP_DctQ"/>
</dbReference>
<organism evidence="11 12">
    <name type="scientific">Fluviibacter phosphoraccumulans</name>
    <dbReference type="NCBI Taxonomy" id="1751046"/>
    <lineage>
        <taxon>Bacteria</taxon>
        <taxon>Pseudomonadati</taxon>
        <taxon>Pseudomonadota</taxon>
        <taxon>Betaproteobacteria</taxon>
        <taxon>Rhodocyclales</taxon>
        <taxon>Fluviibacteraceae</taxon>
        <taxon>Fluviibacter</taxon>
    </lineage>
</organism>
<dbReference type="RefSeq" id="WP_202930679.1">
    <property type="nucleotide sequence ID" value="NZ_AP019011.1"/>
</dbReference>
<keyword evidence="6 9" id="KW-1133">Transmembrane helix</keyword>
<reference evidence="12" key="1">
    <citation type="submission" date="2020-01" db="EMBL/GenBank/DDBJ databases">
        <title>Phosphoaccumulans saitamaens gen. nov., sp. nov., a polyphosphate accumulating bacterium isolated from surface river water.</title>
        <authorList>
            <person name="Watanabe K."/>
            <person name="Suda W."/>
        </authorList>
    </citation>
    <scope>NUCLEOTIDE SEQUENCE [LARGE SCALE GENOMIC DNA]</scope>
    <source>
        <strain evidence="12">ICHIAU1</strain>
    </source>
</reference>
<evidence type="ECO:0000256" key="6">
    <source>
        <dbReference type="ARBA" id="ARBA00022989"/>
    </source>
</evidence>
<dbReference type="GO" id="GO:0022857">
    <property type="term" value="F:transmembrane transporter activity"/>
    <property type="evidence" value="ECO:0007669"/>
    <property type="project" value="UniProtKB-UniRule"/>
</dbReference>
<keyword evidence="3" id="KW-1003">Cell membrane</keyword>
<dbReference type="Pfam" id="PF04290">
    <property type="entry name" value="DctQ"/>
    <property type="match status" value="1"/>
</dbReference>
<keyword evidence="4 9" id="KW-0997">Cell inner membrane</keyword>
<dbReference type="Proteomes" id="UP000463961">
    <property type="component" value="Chromosome"/>
</dbReference>
<evidence type="ECO:0000313" key="12">
    <source>
        <dbReference type="Proteomes" id="UP000463961"/>
    </source>
</evidence>
<evidence type="ECO:0000256" key="3">
    <source>
        <dbReference type="ARBA" id="ARBA00022475"/>
    </source>
</evidence>
<feature type="transmembrane region" description="Helical" evidence="9">
    <location>
        <begin position="91"/>
        <end position="113"/>
    </location>
</feature>
<evidence type="ECO:0000259" key="10">
    <source>
        <dbReference type="Pfam" id="PF04290"/>
    </source>
</evidence>
<comment type="similarity">
    <text evidence="8 9">Belongs to the TRAP transporter small permease family.</text>
</comment>
<evidence type="ECO:0000256" key="7">
    <source>
        <dbReference type="ARBA" id="ARBA00023136"/>
    </source>
</evidence>
<feature type="transmembrane region" description="Helical" evidence="9">
    <location>
        <begin position="53"/>
        <end position="70"/>
    </location>
</feature>
<keyword evidence="5 9" id="KW-0812">Transmembrane</keyword>
<dbReference type="AlphaFoldDB" id="A0A679HTH1"/>
<keyword evidence="2 9" id="KW-0813">Transport</keyword>
<dbReference type="InterPro" id="IPR055348">
    <property type="entry name" value="DctQ"/>
</dbReference>
<gene>
    <name evidence="11" type="ORF">ICHIAU1_16650</name>
</gene>
<protein>
    <recommendedName>
        <fullName evidence="9">TRAP transporter small permease protein</fullName>
    </recommendedName>
</protein>
<name>A0A679HTH1_9RHOO</name>
<keyword evidence="12" id="KW-1185">Reference proteome</keyword>
<feature type="transmembrane region" description="Helical" evidence="9">
    <location>
        <begin position="133"/>
        <end position="151"/>
    </location>
</feature>
<evidence type="ECO:0000256" key="9">
    <source>
        <dbReference type="RuleBase" id="RU369079"/>
    </source>
</evidence>
<proteinExistence type="inferred from homology"/>
<comment type="function">
    <text evidence="9">Part of the tripartite ATP-independent periplasmic (TRAP) transport system.</text>
</comment>
<feature type="domain" description="Tripartite ATP-independent periplasmic transporters DctQ component" evidence="10">
    <location>
        <begin position="30"/>
        <end position="161"/>
    </location>
</feature>
<evidence type="ECO:0000256" key="4">
    <source>
        <dbReference type="ARBA" id="ARBA00022519"/>
    </source>
</evidence>
<dbReference type="PANTHER" id="PTHR35011:SF4">
    <property type="entry name" value="SLL1102 PROTEIN"/>
    <property type="match status" value="1"/>
</dbReference>
<feature type="transmembrane region" description="Helical" evidence="9">
    <location>
        <begin position="21"/>
        <end position="41"/>
    </location>
</feature>
<evidence type="ECO:0000256" key="5">
    <source>
        <dbReference type="ARBA" id="ARBA00022692"/>
    </source>
</evidence>
<dbReference type="GO" id="GO:0005886">
    <property type="term" value="C:plasma membrane"/>
    <property type="evidence" value="ECO:0007669"/>
    <property type="project" value="UniProtKB-SubCell"/>
</dbReference>
<evidence type="ECO:0000313" key="11">
    <source>
        <dbReference type="EMBL" id="BBU69382.1"/>
    </source>
</evidence>
<keyword evidence="7 9" id="KW-0472">Membrane</keyword>
<evidence type="ECO:0000256" key="1">
    <source>
        <dbReference type="ARBA" id="ARBA00004429"/>
    </source>
</evidence>
<evidence type="ECO:0000256" key="2">
    <source>
        <dbReference type="ARBA" id="ARBA00022448"/>
    </source>
</evidence>
<accession>A0A679HTH1</accession>
<dbReference type="PANTHER" id="PTHR35011">
    <property type="entry name" value="2,3-DIKETO-L-GULONATE TRAP TRANSPORTER SMALL PERMEASE PROTEIN YIAM"/>
    <property type="match status" value="1"/>
</dbReference>
<dbReference type="EMBL" id="AP022345">
    <property type="protein sequence ID" value="BBU69382.1"/>
    <property type="molecule type" value="Genomic_DNA"/>
</dbReference>
<evidence type="ECO:0000256" key="8">
    <source>
        <dbReference type="ARBA" id="ARBA00038436"/>
    </source>
</evidence>
<sequence length="196" mass="21293">MQALLSFSRAIDAMNEKVGKTAAWLILIAVLVSTINALTRYGFSMSSNAWLELQWYLFAGTFLLCAPWTLKCNEHIRIDVVTGRYSPRVHAWIDIVGGLVFLIPMCLVILWGAVPFALDSITSGEMSSNSGGLIVWPAKLLIPVAFFLLLLQGCSEIIKRFAFLNGLIDGKEFEKGGGHGSTPDAVDVAEAGSTAR</sequence>
<comment type="subunit">
    <text evidence="9">The complex comprises the extracytoplasmic solute receptor protein and the two transmembrane proteins.</text>
</comment>